<evidence type="ECO:0000313" key="2">
    <source>
        <dbReference type="EMBL" id="MCJ8010907.1"/>
    </source>
</evidence>
<evidence type="ECO:0000256" key="1">
    <source>
        <dbReference type="SAM" id="Phobius"/>
    </source>
</evidence>
<keyword evidence="1" id="KW-0812">Transmembrane</keyword>
<proteinExistence type="predicted"/>
<dbReference type="RefSeq" id="WP_244720432.1">
    <property type="nucleotide sequence ID" value="NZ_JALIRP010000001.1"/>
</dbReference>
<feature type="transmembrane region" description="Helical" evidence="1">
    <location>
        <begin position="49"/>
        <end position="68"/>
    </location>
</feature>
<organism evidence="2 3">
    <name type="scientific">Paenibacillus mangrovi</name>
    <dbReference type="NCBI Taxonomy" id="2931978"/>
    <lineage>
        <taxon>Bacteria</taxon>
        <taxon>Bacillati</taxon>
        <taxon>Bacillota</taxon>
        <taxon>Bacilli</taxon>
        <taxon>Bacillales</taxon>
        <taxon>Paenibacillaceae</taxon>
        <taxon>Paenibacillus</taxon>
    </lineage>
</organism>
<evidence type="ECO:0000313" key="3">
    <source>
        <dbReference type="Proteomes" id="UP001139347"/>
    </source>
</evidence>
<accession>A0A9X2B3T5</accession>
<dbReference type="Proteomes" id="UP001139347">
    <property type="component" value="Unassembled WGS sequence"/>
</dbReference>
<gene>
    <name evidence="2" type="ORF">MUG84_03995</name>
</gene>
<name>A0A9X2B3T5_9BACL</name>
<comment type="caution">
    <text evidence="2">The sequence shown here is derived from an EMBL/GenBank/DDBJ whole genome shotgun (WGS) entry which is preliminary data.</text>
</comment>
<reference evidence="2" key="1">
    <citation type="submission" date="2022-04" db="EMBL/GenBank/DDBJ databases">
        <title>Paenibacillus mangrovi sp. nov., a novel endophytic bacterium isolated from bark of Kandelia candel.</title>
        <authorList>
            <person name="Tuo L."/>
        </authorList>
    </citation>
    <scope>NUCLEOTIDE SEQUENCE</scope>
    <source>
        <strain evidence="2">KQZ6P-2</strain>
    </source>
</reference>
<dbReference type="EMBL" id="JALIRP010000001">
    <property type="protein sequence ID" value="MCJ8010907.1"/>
    <property type="molecule type" value="Genomic_DNA"/>
</dbReference>
<keyword evidence="1" id="KW-1133">Transmembrane helix</keyword>
<protein>
    <submittedName>
        <fullName evidence="2">Uncharacterized protein</fullName>
    </submittedName>
</protein>
<keyword evidence="3" id="KW-1185">Reference proteome</keyword>
<keyword evidence="1" id="KW-0472">Membrane</keyword>
<dbReference type="AlphaFoldDB" id="A0A9X2B3T5"/>
<sequence>MNRRGVGSVFLVTAAFLFAIRYILAALLMPSNSGWNSNYFDMVLEESGAPLLTLCVLFLIAGLIYFIVGDFPKVVRWYTSQVKENRNEE</sequence>